<evidence type="ECO:0000313" key="2">
    <source>
        <dbReference type="EMBL" id="MQL81992.1"/>
    </source>
</evidence>
<evidence type="ECO:0000256" key="1">
    <source>
        <dbReference type="SAM" id="MobiDB-lite"/>
    </source>
</evidence>
<sequence length="184" mass="20311">MTYEIVMTSTCLNFRTYKEVVTSLLESMHICTYHKLEVLGLSWDVSTLEDLKPSWKIHGVSGNHFPPKPSDTSFPLHSRNPETLDAIPFASRRDPSSRRRASWSSASSAFAVAVRSSLFLARASAATGAAASQHRRRRKIETLPEEGKVMRSTVPSPPSPSISSTFWKRPGSSSAASYPSRSLL</sequence>
<gene>
    <name evidence="2" type="ORF">Taro_014451</name>
</gene>
<protein>
    <submittedName>
        <fullName evidence="2">Uncharacterized protein</fullName>
    </submittedName>
</protein>
<proteinExistence type="predicted"/>
<feature type="region of interest" description="Disordered" evidence="1">
    <location>
        <begin position="130"/>
        <end position="184"/>
    </location>
</feature>
<feature type="compositionally biased region" description="Basic and acidic residues" evidence="1">
    <location>
        <begin position="140"/>
        <end position="149"/>
    </location>
</feature>
<name>A0A843U934_COLES</name>
<reference evidence="2" key="1">
    <citation type="submission" date="2017-07" db="EMBL/GenBank/DDBJ databases">
        <title>Taro Niue Genome Assembly and Annotation.</title>
        <authorList>
            <person name="Atibalentja N."/>
            <person name="Keating K."/>
            <person name="Fields C.J."/>
        </authorList>
    </citation>
    <scope>NUCLEOTIDE SEQUENCE</scope>
    <source>
        <strain evidence="2">Niue_2</strain>
        <tissue evidence="2">Leaf</tissue>
    </source>
</reference>
<feature type="compositionally biased region" description="Low complexity" evidence="1">
    <location>
        <begin position="161"/>
        <end position="184"/>
    </location>
</feature>
<comment type="caution">
    <text evidence="2">The sequence shown here is derived from an EMBL/GenBank/DDBJ whole genome shotgun (WGS) entry which is preliminary data.</text>
</comment>
<accession>A0A843U934</accession>
<keyword evidence="3" id="KW-1185">Reference proteome</keyword>
<dbReference type="Proteomes" id="UP000652761">
    <property type="component" value="Unassembled WGS sequence"/>
</dbReference>
<evidence type="ECO:0000313" key="3">
    <source>
        <dbReference type="Proteomes" id="UP000652761"/>
    </source>
</evidence>
<dbReference type="EMBL" id="NMUH01000601">
    <property type="protein sequence ID" value="MQL81992.1"/>
    <property type="molecule type" value="Genomic_DNA"/>
</dbReference>
<organism evidence="2 3">
    <name type="scientific">Colocasia esculenta</name>
    <name type="common">Wild taro</name>
    <name type="synonym">Arum esculentum</name>
    <dbReference type="NCBI Taxonomy" id="4460"/>
    <lineage>
        <taxon>Eukaryota</taxon>
        <taxon>Viridiplantae</taxon>
        <taxon>Streptophyta</taxon>
        <taxon>Embryophyta</taxon>
        <taxon>Tracheophyta</taxon>
        <taxon>Spermatophyta</taxon>
        <taxon>Magnoliopsida</taxon>
        <taxon>Liliopsida</taxon>
        <taxon>Araceae</taxon>
        <taxon>Aroideae</taxon>
        <taxon>Colocasieae</taxon>
        <taxon>Colocasia</taxon>
    </lineage>
</organism>
<dbReference type="AlphaFoldDB" id="A0A843U934"/>